<name>A0A941DYX2_9BACI</name>
<feature type="domain" description="ABC transporter substrate-binding protein PnrA-like" evidence="7">
    <location>
        <begin position="2"/>
        <end position="265"/>
    </location>
</feature>
<keyword evidence="6" id="KW-0449">Lipoprotein</keyword>
<accession>A0A941DYX2</accession>
<dbReference type="PANTHER" id="PTHR34296">
    <property type="entry name" value="TRANSCRIPTIONAL ACTIVATOR PROTEIN MED"/>
    <property type="match status" value="1"/>
</dbReference>
<keyword evidence="9" id="KW-1185">Reference proteome</keyword>
<evidence type="ECO:0000256" key="6">
    <source>
        <dbReference type="ARBA" id="ARBA00023288"/>
    </source>
</evidence>
<keyword evidence="4" id="KW-0732">Signal</keyword>
<dbReference type="Gene3D" id="3.40.50.2300">
    <property type="match status" value="2"/>
</dbReference>
<dbReference type="SUPFAM" id="SSF53822">
    <property type="entry name" value="Periplasmic binding protein-like I"/>
    <property type="match status" value="1"/>
</dbReference>
<dbReference type="InterPro" id="IPR028082">
    <property type="entry name" value="Peripla_BP_I"/>
</dbReference>
<dbReference type="InterPro" id="IPR050957">
    <property type="entry name" value="BMP_lipoprotein"/>
</dbReference>
<comment type="subcellular location">
    <subcellularLocation>
        <location evidence="1">Cell membrane</location>
        <topology evidence="1">Lipid-anchor</topology>
    </subcellularLocation>
</comment>
<dbReference type="Proteomes" id="UP000675284">
    <property type="component" value="Unassembled WGS sequence"/>
</dbReference>
<dbReference type="EMBL" id="JAGSOT010000063">
    <property type="protein sequence ID" value="MBR7797639.1"/>
    <property type="molecule type" value="Genomic_DNA"/>
</dbReference>
<evidence type="ECO:0000313" key="9">
    <source>
        <dbReference type="Proteomes" id="UP000675284"/>
    </source>
</evidence>
<comment type="similarity">
    <text evidence="2">Belongs to the BMP lipoprotein family.</text>
</comment>
<evidence type="ECO:0000256" key="2">
    <source>
        <dbReference type="ARBA" id="ARBA00008610"/>
    </source>
</evidence>
<evidence type="ECO:0000256" key="3">
    <source>
        <dbReference type="ARBA" id="ARBA00022475"/>
    </source>
</evidence>
<evidence type="ECO:0000256" key="4">
    <source>
        <dbReference type="ARBA" id="ARBA00022729"/>
    </source>
</evidence>
<proteinExistence type="inferred from homology"/>
<dbReference type="GO" id="GO:0005886">
    <property type="term" value="C:plasma membrane"/>
    <property type="evidence" value="ECO:0007669"/>
    <property type="project" value="UniProtKB-SubCell"/>
</dbReference>
<reference evidence="8" key="1">
    <citation type="submission" date="2021-04" db="EMBL/GenBank/DDBJ databases">
        <title>Isolation and polyphasic classification of algal microorganism.</title>
        <authorList>
            <person name="Wang S."/>
        </authorList>
    </citation>
    <scope>NUCLEOTIDE SEQUENCE</scope>
    <source>
        <strain evidence="8">720a</strain>
    </source>
</reference>
<protein>
    <submittedName>
        <fullName evidence="8">BMP family ABC transporter substrate-binding protein</fullName>
    </submittedName>
</protein>
<dbReference type="Pfam" id="PF02608">
    <property type="entry name" value="Bmp"/>
    <property type="match status" value="1"/>
</dbReference>
<keyword evidence="5" id="KW-0472">Membrane</keyword>
<sequence>MQNVGMLLETSISDQVWAEKGYQGLNEIGETFDTDVYYKENIKTEAEVIKAVDEFVQHGVNLVFGHSSIYGKYFTDIAKNYPDLHFVYFNGGYFSDNVTSFNFNAHAMGFFAGVLSGAMTETDKVGIVAAYEWQPEIEGFFEGVKYQNPQAAVQLEFLNDWNDTQTATQIYQTMKHEGTDVFYPTGDAYSAEIIERAKQDGNYAIGYVTDQSAVGRKTVLTSTIQHVDKLYHYAAEQFNDGELEGDIKTFDFQDDAISLAPFSSDVPIAIQKQLKQMVDAYTETGLLPHEQ</sequence>
<evidence type="ECO:0000313" key="8">
    <source>
        <dbReference type="EMBL" id="MBR7797639.1"/>
    </source>
</evidence>
<dbReference type="InterPro" id="IPR003760">
    <property type="entry name" value="PnrA-like"/>
</dbReference>
<keyword evidence="3" id="KW-1003">Cell membrane</keyword>
<dbReference type="CDD" id="cd06353">
    <property type="entry name" value="PBP1_Med-like"/>
    <property type="match status" value="1"/>
</dbReference>
<dbReference type="AlphaFoldDB" id="A0A941DYX2"/>
<evidence type="ECO:0000256" key="5">
    <source>
        <dbReference type="ARBA" id="ARBA00023136"/>
    </source>
</evidence>
<gene>
    <name evidence="8" type="ORF">KCX74_16540</name>
</gene>
<dbReference type="PANTHER" id="PTHR34296:SF2">
    <property type="entry name" value="ABC TRANSPORTER GUANOSINE-BINDING PROTEIN NUPN"/>
    <property type="match status" value="1"/>
</dbReference>
<comment type="caution">
    <text evidence="8">The sequence shown here is derived from an EMBL/GenBank/DDBJ whole genome shotgun (WGS) entry which is preliminary data.</text>
</comment>
<evidence type="ECO:0000256" key="1">
    <source>
        <dbReference type="ARBA" id="ARBA00004193"/>
    </source>
</evidence>
<evidence type="ECO:0000259" key="7">
    <source>
        <dbReference type="Pfam" id="PF02608"/>
    </source>
</evidence>
<organism evidence="8 9">
    <name type="scientific">Virgibacillus salarius</name>
    <dbReference type="NCBI Taxonomy" id="447199"/>
    <lineage>
        <taxon>Bacteria</taxon>
        <taxon>Bacillati</taxon>
        <taxon>Bacillota</taxon>
        <taxon>Bacilli</taxon>
        <taxon>Bacillales</taxon>
        <taxon>Bacillaceae</taxon>
        <taxon>Virgibacillus</taxon>
    </lineage>
</organism>